<dbReference type="Proteomes" id="UP000188324">
    <property type="component" value="Chromosome"/>
</dbReference>
<keyword evidence="1" id="KW-1133">Transmembrane helix</keyword>
<feature type="transmembrane region" description="Helical" evidence="1">
    <location>
        <begin position="63"/>
        <end position="83"/>
    </location>
</feature>
<feature type="transmembrane region" description="Helical" evidence="1">
    <location>
        <begin position="25"/>
        <end position="42"/>
    </location>
</feature>
<sequence length="256" mass="28190">MGPAFGVTLAISATAERLGVRPTLATITCLAVFVSYGLFHTWRAARETANPAKIRLVRIISHGLSTLGGFVGFHARNLFAVLIPYPSELLNAVWTAMFAALVYSGATRLLSRETDSRSLFLRARRDMGLDAWNYAKAASRIHEVPSVAVHAIILAEAVQRPRWFRKIETVLPPLMRMAGRDATTGIAQMRSVTALSDEESIDMLCIDMKNWLSHHPDVSLENLDDFGDYATHHSADAVFVDSAKGFHAELAELITE</sequence>
<proteinExistence type="predicted"/>
<evidence type="ECO:0000313" key="3">
    <source>
        <dbReference type="Proteomes" id="UP000188324"/>
    </source>
</evidence>
<organism evidence="2 3">
    <name type="scientific">Tessaracoccus flavus</name>
    <dbReference type="NCBI Taxonomy" id="1610493"/>
    <lineage>
        <taxon>Bacteria</taxon>
        <taxon>Bacillati</taxon>
        <taxon>Actinomycetota</taxon>
        <taxon>Actinomycetes</taxon>
        <taxon>Propionibacteriales</taxon>
        <taxon>Propionibacteriaceae</taxon>
        <taxon>Tessaracoccus</taxon>
    </lineage>
</organism>
<gene>
    <name evidence="2" type="ORF">RPIT_07535</name>
</gene>
<dbReference type="EMBL" id="CP019605">
    <property type="protein sequence ID" value="AQP44677.1"/>
    <property type="molecule type" value="Genomic_DNA"/>
</dbReference>
<keyword evidence="3" id="KW-1185">Reference proteome</keyword>
<dbReference type="KEGG" id="tfl:RPIT_07535"/>
<keyword evidence="1" id="KW-0472">Membrane</keyword>
<evidence type="ECO:0000256" key="1">
    <source>
        <dbReference type="SAM" id="Phobius"/>
    </source>
</evidence>
<feature type="transmembrane region" description="Helical" evidence="1">
    <location>
        <begin position="89"/>
        <end position="110"/>
    </location>
</feature>
<dbReference type="AlphaFoldDB" id="A0A1Q2CEZ9"/>
<accession>A0A1Q2CEZ9</accession>
<name>A0A1Q2CEZ9_9ACTN</name>
<evidence type="ECO:0000313" key="2">
    <source>
        <dbReference type="EMBL" id="AQP44677.1"/>
    </source>
</evidence>
<protein>
    <submittedName>
        <fullName evidence="2">Uncharacterized protein</fullName>
    </submittedName>
</protein>
<keyword evidence="1" id="KW-0812">Transmembrane</keyword>
<reference evidence="2 3" key="1">
    <citation type="journal article" date="2016" name="Int. J. Syst. Evol. Microbiol.">
        <title>Tessaracoccus flavus sp. nov., isolated from the drainage system of a lindane-producing factory.</title>
        <authorList>
            <person name="Kumari R."/>
            <person name="Singh P."/>
            <person name="Schumann P."/>
            <person name="Lal R."/>
        </authorList>
    </citation>
    <scope>NUCLEOTIDE SEQUENCE [LARGE SCALE GENOMIC DNA]</scope>
    <source>
        <strain evidence="2 3">RP1T</strain>
    </source>
</reference>